<sequence length="296" mass="33383">MAIEGTRRRVLYTLNSRWIYGKVPLLHAAIFLLQMAAVSLLTRKFNSYYASRPVLTTMITNAVRQTLSSQTTALFASRRHRPQSSPPIYMCTQHARRHSPLSFDRPTTTYTVAQSLTAIKQRAAHKGDKDDLLAIEIHEIAKKNPWPPGDLIPDSKKLPPPFDFERLTRFMSYGFLMAPVQHKWFGFLNSTFPISKGAAMVPALKRVAFDQLLFAPVGLACFFTFMTVAEGGGKRAVQKKFQDIYVPALKANFLVWPAVQMINFRIMPIQLQIPFVSTIGIAWTAYLSLTNSAEEA</sequence>
<dbReference type="EMBL" id="CAOQHR010000001">
    <property type="protein sequence ID" value="CAI6242311.1"/>
    <property type="molecule type" value="Genomic_DNA"/>
</dbReference>
<keyword evidence="4 6" id="KW-1133">Transmembrane helix</keyword>
<organism evidence="7 8">
    <name type="scientific">Periconia digitata</name>
    <dbReference type="NCBI Taxonomy" id="1303443"/>
    <lineage>
        <taxon>Eukaryota</taxon>
        <taxon>Fungi</taxon>
        <taxon>Dikarya</taxon>
        <taxon>Ascomycota</taxon>
        <taxon>Pezizomycotina</taxon>
        <taxon>Dothideomycetes</taxon>
        <taxon>Pleosporomycetidae</taxon>
        <taxon>Pleosporales</taxon>
        <taxon>Massarineae</taxon>
        <taxon>Periconiaceae</taxon>
        <taxon>Periconia</taxon>
    </lineage>
</organism>
<dbReference type="PANTHER" id="PTHR11266">
    <property type="entry name" value="PEROXISOMAL MEMBRANE PROTEIN 2, PXMP2 MPV17"/>
    <property type="match status" value="1"/>
</dbReference>
<comment type="caution">
    <text evidence="6">Lacks conserved residue(s) required for the propagation of feature annotation.</text>
</comment>
<dbReference type="Pfam" id="PF04117">
    <property type="entry name" value="Mpv17_PMP22"/>
    <property type="match status" value="1"/>
</dbReference>
<name>A0A9W4U4N4_9PLEO</name>
<keyword evidence="8" id="KW-1185">Reference proteome</keyword>
<evidence type="ECO:0000256" key="2">
    <source>
        <dbReference type="ARBA" id="ARBA00006824"/>
    </source>
</evidence>
<proteinExistence type="inferred from homology"/>
<dbReference type="GO" id="GO:0016020">
    <property type="term" value="C:membrane"/>
    <property type="evidence" value="ECO:0007669"/>
    <property type="project" value="UniProtKB-SubCell"/>
</dbReference>
<comment type="similarity">
    <text evidence="2 6">Belongs to the peroxisomal membrane protein PXMP2/4 family.</text>
</comment>
<dbReference type="Proteomes" id="UP001152607">
    <property type="component" value="Unassembled WGS sequence"/>
</dbReference>
<evidence type="ECO:0000256" key="4">
    <source>
        <dbReference type="ARBA" id="ARBA00022989"/>
    </source>
</evidence>
<evidence type="ECO:0000256" key="6">
    <source>
        <dbReference type="RuleBase" id="RU363053"/>
    </source>
</evidence>
<evidence type="ECO:0000256" key="3">
    <source>
        <dbReference type="ARBA" id="ARBA00022692"/>
    </source>
</evidence>
<protein>
    <submittedName>
        <fullName evidence="7">Uncharacterized protein</fullName>
    </submittedName>
</protein>
<dbReference type="OrthoDB" id="10267969at2759"/>
<evidence type="ECO:0000256" key="5">
    <source>
        <dbReference type="ARBA" id="ARBA00023136"/>
    </source>
</evidence>
<evidence type="ECO:0000313" key="8">
    <source>
        <dbReference type="Proteomes" id="UP001152607"/>
    </source>
</evidence>
<keyword evidence="5 6" id="KW-0472">Membrane</keyword>
<gene>
    <name evidence="7" type="ORF">PDIGIT_LOCUS636</name>
</gene>
<dbReference type="PANTHER" id="PTHR11266:SF50">
    <property type="entry name" value="VACUOLAR MEMBRANE PROTEIN YOR292C"/>
    <property type="match status" value="1"/>
</dbReference>
<comment type="caution">
    <text evidence="7">The sequence shown here is derived from an EMBL/GenBank/DDBJ whole genome shotgun (WGS) entry which is preliminary data.</text>
</comment>
<evidence type="ECO:0000313" key="7">
    <source>
        <dbReference type="EMBL" id="CAI6242311.1"/>
    </source>
</evidence>
<dbReference type="AlphaFoldDB" id="A0A9W4U4N4"/>
<comment type="subcellular location">
    <subcellularLocation>
        <location evidence="1">Membrane</location>
        <topology evidence="1">Multi-pass membrane protein</topology>
    </subcellularLocation>
</comment>
<evidence type="ECO:0000256" key="1">
    <source>
        <dbReference type="ARBA" id="ARBA00004141"/>
    </source>
</evidence>
<keyword evidence="3 6" id="KW-0812">Transmembrane</keyword>
<feature type="transmembrane region" description="Helical" evidence="6">
    <location>
        <begin position="25"/>
        <end position="42"/>
    </location>
</feature>
<dbReference type="GO" id="GO:0005739">
    <property type="term" value="C:mitochondrion"/>
    <property type="evidence" value="ECO:0007669"/>
    <property type="project" value="TreeGrafter"/>
</dbReference>
<dbReference type="InterPro" id="IPR007248">
    <property type="entry name" value="Mpv17_PMP22"/>
</dbReference>
<accession>A0A9W4U4N4</accession>
<reference evidence="7" key="1">
    <citation type="submission" date="2023-01" db="EMBL/GenBank/DDBJ databases">
        <authorList>
            <person name="Van Ghelder C."/>
            <person name="Rancurel C."/>
        </authorList>
    </citation>
    <scope>NUCLEOTIDE SEQUENCE</scope>
    <source>
        <strain evidence="7">CNCM I-4278</strain>
    </source>
</reference>